<accession>A0A8R7V438</accession>
<dbReference type="AlphaFoldDB" id="A0A8R7V438"/>
<sequence>MTRFGIAVRFNAMSSAVSEAATTTAASSVVHAVPRTEPVMSAEWLHANLRDPDVKVLDASWSEDDGEFLIPIEFILCRFLRHDLDCRSHVQVQ</sequence>
<evidence type="ECO:0000313" key="1">
    <source>
        <dbReference type="EnsemblPlants" id="TuG1812G0700003044.01.T03"/>
    </source>
</evidence>
<name>A0A8R7V438_TRIUA</name>
<organism evidence="1 2">
    <name type="scientific">Triticum urartu</name>
    <name type="common">Red wild einkorn</name>
    <name type="synonym">Crithodium urartu</name>
    <dbReference type="NCBI Taxonomy" id="4572"/>
    <lineage>
        <taxon>Eukaryota</taxon>
        <taxon>Viridiplantae</taxon>
        <taxon>Streptophyta</taxon>
        <taxon>Embryophyta</taxon>
        <taxon>Tracheophyta</taxon>
        <taxon>Spermatophyta</taxon>
        <taxon>Magnoliopsida</taxon>
        <taxon>Liliopsida</taxon>
        <taxon>Poales</taxon>
        <taxon>Poaceae</taxon>
        <taxon>BOP clade</taxon>
        <taxon>Pooideae</taxon>
        <taxon>Triticodae</taxon>
        <taxon>Triticeae</taxon>
        <taxon>Triticinae</taxon>
        <taxon>Triticum</taxon>
    </lineage>
</organism>
<protein>
    <submittedName>
        <fullName evidence="1">Uncharacterized protein</fullName>
    </submittedName>
</protein>
<proteinExistence type="predicted"/>
<reference evidence="2" key="1">
    <citation type="journal article" date="2013" name="Nature">
        <title>Draft genome of the wheat A-genome progenitor Triticum urartu.</title>
        <authorList>
            <person name="Ling H.Q."/>
            <person name="Zhao S."/>
            <person name="Liu D."/>
            <person name="Wang J."/>
            <person name="Sun H."/>
            <person name="Zhang C."/>
            <person name="Fan H."/>
            <person name="Li D."/>
            <person name="Dong L."/>
            <person name="Tao Y."/>
            <person name="Gao C."/>
            <person name="Wu H."/>
            <person name="Li Y."/>
            <person name="Cui Y."/>
            <person name="Guo X."/>
            <person name="Zheng S."/>
            <person name="Wang B."/>
            <person name="Yu K."/>
            <person name="Liang Q."/>
            <person name="Yang W."/>
            <person name="Lou X."/>
            <person name="Chen J."/>
            <person name="Feng M."/>
            <person name="Jian J."/>
            <person name="Zhang X."/>
            <person name="Luo G."/>
            <person name="Jiang Y."/>
            <person name="Liu J."/>
            <person name="Wang Z."/>
            <person name="Sha Y."/>
            <person name="Zhang B."/>
            <person name="Wu H."/>
            <person name="Tang D."/>
            <person name="Shen Q."/>
            <person name="Xue P."/>
            <person name="Zou S."/>
            <person name="Wang X."/>
            <person name="Liu X."/>
            <person name="Wang F."/>
            <person name="Yang Y."/>
            <person name="An X."/>
            <person name="Dong Z."/>
            <person name="Zhang K."/>
            <person name="Zhang X."/>
            <person name="Luo M.C."/>
            <person name="Dvorak J."/>
            <person name="Tong Y."/>
            <person name="Wang J."/>
            <person name="Yang H."/>
            <person name="Li Z."/>
            <person name="Wang D."/>
            <person name="Zhang A."/>
            <person name="Wang J."/>
        </authorList>
    </citation>
    <scope>NUCLEOTIDE SEQUENCE</scope>
    <source>
        <strain evidence="2">cv. G1812</strain>
    </source>
</reference>
<dbReference type="Proteomes" id="UP000015106">
    <property type="component" value="Chromosome 7"/>
</dbReference>
<dbReference type="Gramene" id="TuG1812G0700003044.01.T03">
    <property type="protein sequence ID" value="TuG1812G0700003044.01.T03"/>
    <property type="gene ID" value="TuG1812G0700003044.01"/>
</dbReference>
<keyword evidence="2" id="KW-1185">Reference proteome</keyword>
<reference evidence="1" key="2">
    <citation type="submission" date="2018-03" db="EMBL/GenBank/DDBJ databases">
        <title>The Triticum urartu genome reveals the dynamic nature of wheat genome evolution.</title>
        <authorList>
            <person name="Ling H."/>
            <person name="Ma B."/>
            <person name="Shi X."/>
            <person name="Liu H."/>
            <person name="Dong L."/>
            <person name="Sun H."/>
            <person name="Cao Y."/>
            <person name="Gao Q."/>
            <person name="Zheng S."/>
            <person name="Li Y."/>
            <person name="Yu Y."/>
            <person name="Du H."/>
            <person name="Qi M."/>
            <person name="Li Y."/>
            <person name="Yu H."/>
            <person name="Cui Y."/>
            <person name="Wang N."/>
            <person name="Chen C."/>
            <person name="Wu H."/>
            <person name="Zhao Y."/>
            <person name="Zhang J."/>
            <person name="Li Y."/>
            <person name="Zhou W."/>
            <person name="Zhang B."/>
            <person name="Hu W."/>
            <person name="Eijk M."/>
            <person name="Tang J."/>
            <person name="Witsenboer H."/>
            <person name="Zhao S."/>
            <person name="Li Z."/>
            <person name="Zhang A."/>
            <person name="Wang D."/>
            <person name="Liang C."/>
        </authorList>
    </citation>
    <scope>NUCLEOTIDE SEQUENCE [LARGE SCALE GENOMIC DNA]</scope>
    <source>
        <strain evidence="1">cv. G1812</strain>
    </source>
</reference>
<evidence type="ECO:0000313" key="2">
    <source>
        <dbReference type="Proteomes" id="UP000015106"/>
    </source>
</evidence>
<dbReference type="EnsemblPlants" id="TuG1812G0700003044.01.T03">
    <property type="protein sequence ID" value="TuG1812G0700003044.01.T03"/>
    <property type="gene ID" value="TuG1812G0700003044.01"/>
</dbReference>
<reference evidence="1" key="3">
    <citation type="submission" date="2022-06" db="UniProtKB">
        <authorList>
            <consortium name="EnsemblPlants"/>
        </authorList>
    </citation>
    <scope>IDENTIFICATION</scope>
</reference>